<keyword evidence="2" id="KW-0238">DNA-binding</keyword>
<dbReference type="AlphaFoldDB" id="A0A4R3MIM8"/>
<evidence type="ECO:0000313" key="7">
    <source>
        <dbReference type="Proteomes" id="UP000295678"/>
    </source>
</evidence>
<evidence type="ECO:0000256" key="2">
    <source>
        <dbReference type="ARBA" id="ARBA00023125"/>
    </source>
</evidence>
<name>A0A4R3MIM8_9HYPH</name>
<dbReference type="Pfam" id="PF07729">
    <property type="entry name" value="FCD"/>
    <property type="match status" value="1"/>
</dbReference>
<feature type="domain" description="HTH gntR-type" evidence="5">
    <location>
        <begin position="38"/>
        <end position="105"/>
    </location>
</feature>
<dbReference type="SUPFAM" id="SSF46785">
    <property type="entry name" value="Winged helix' DNA-binding domain"/>
    <property type="match status" value="1"/>
</dbReference>
<dbReference type="InterPro" id="IPR036390">
    <property type="entry name" value="WH_DNA-bd_sf"/>
</dbReference>
<dbReference type="Gene3D" id="1.10.10.10">
    <property type="entry name" value="Winged helix-like DNA-binding domain superfamily/Winged helix DNA-binding domain"/>
    <property type="match status" value="1"/>
</dbReference>
<evidence type="ECO:0000256" key="4">
    <source>
        <dbReference type="SAM" id="MobiDB-lite"/>
    </source>
</evidence>
<keyword evidence="1" id="KW-0805">Transcription regulation</keyword>
<dbReference type="EMBL" id="SMAK01000001">
    <property type="protein sequence ID" value="TCT13173.1"/>
    <property type="molecule type" value="Genomic_DNA"/>
</dbReference>
<organism evidence="6 7">
    <name type="scientific">Tepidamorphus gemmatus</name>
    <dbReference type="NCBI Taxonomy" id="747076"/>
    <lineage>
        <taxon>Bacteria</taxon>
        <taxon>Pseudomonadati</taxon>
        <taxon>Pseudomonadota</taxon>
        <taxon>Alphaproteobacteria</taxon>
        <taxon>Hyphomicrobiales</taxon>
        <taxon>Tepidamorphaceae</taxon>
        <taxon>Tepidamorphus</taxon>
    </lineage>
</organism>
<accession>A0A4R3MIM8</accession>
<proteinExistence type="predicted"/>
<feature type="region of interest" description="Disordered" evidence="4">
    <location>
        <begin position="1"/>
        <end position="28"/>
    </location>
</feature>
<dbReference type="Pfam" id="PF00392">
    <property type="entry name" value="GntR"/>
    <property type="match status" value="1"/>
</dbReference>
<dbReference type="InterPro" id="IPR036388">
    <property type="entry name" value="WH-like_DNA-bd_sf"/>
</dbReference>
<dbReference type="InterPro" id="IPR011711">
    <property type="entry name" value="GntR_C"/>
</dbReference>
<sequence>MITSRPRRRPAERDQMNETTHRPGALPFTNETVRTSHVPASARVYEEIRRRIVAIELPPDTTLSRGDLADAFGVSQSPVREAILRLEQDGLVVSFPQSRTVVTRIGIARIREEHFLRTAVERDVARRLAEIGDPATILKVKGLVKMQEALADDVEQVALFKQLDEAFHEALFEGVGQSNLHRHITARCGNLARLRSLDLPRREKLASVLAGHRAVVAAIEAGDPDAAASAMRHHLSGSIERLPQIVEANPDLFA</sequence>
<dbReference type="SUPFAM" id="SSF48008">
    <property type="entry name" value="GntR ligand-binding domain-like"/>
    <property type="match status" value="1"/>
</dbReference>
<dbReference type="InterPro" id="IPR000524">
    <property type="entry name" value="Tscrpt_reg_HTH_GntR"/>
</dbReference>
<evidence type="ECO:0000256" key="1">
    <source>
        <dbReference type="ARBA" id="ARBA00023015"/>
    </source>
</evidence>
<protein>
    <submittedName>
        <fullName evidence="6">GntR family transcriptional regulator</fullName>
    </submittedName>
</protein>
<reference evidence="6 7" key="1">
    <citation type="submission" date="2019-03" db="EMBL/GenBank/DDBJ databases">
        <title>Genomic Encyclopedia of Type Strains, Phase IV (KMG-IV): sequencing the most valuable type-strain genomes for metagenomic binning, comparative biology and taxonomic classification.</title>
        <authorList>
            <person name="Goeker M."/>
        </authorList>
    </citation>
    <scope>NUCLEOTIDE SEQUENCE [LARGE SCALE GENOMIC DNA]</scope>
    <source>
        <strain evidence="6 7">DSM 19345</strain>
    </source>
</reference>
<dbReference type="GO" id="GO:0003700">
    <property type="term" value="F:DNA-binding transcription factor activity"/>
    <property type="evidence" value="ECO:0007669"/>
    <property type="project" value="InterPro"/>
</dbReference>
<dbReference type="PANTHER" id="PTHR43537">
    <property type="entry name" value="TRANSCRIPTIONAL REGULATOR, GNTR FAMILY"/>
    <property type="match status" value="1"/>
</dbReference>
<evidence type="ECO:0000313" key="6">
    <source>
        <dbReference type="EMBL" id="TCT13173.1"/>
    </source>
</evidence>
<dbReference type="Proteomes" id="UP000295678">
    <property type="component" value="Unassembled WGS sequence"/>
</dbReference>
<keyword evidence="3" id="KW-0804">Transcription</keyword>
<dbReference type="SMART" id="SM00895">
    <property type="entry name" value="FCD"/>
    <property type="match status" value="1"/>
</dbReference>
<dbReference type="PROSITE" id="PS50949">
    <property type="entry name" value="HTH_GNTR"/>
    <property type="match status" value="1"/>
</dbReference>
<dbReference type="PANTHER" id="PTHR43537:SF45">
    <property type="entry name" value="GNTR FAMILY REGULATORY PROTEIN"/>
    <property type="match status" value="1"/>
</dbReference>
<dbReference type="SMART" id="SM00345">
    <property type="entry name" value="HTH_GNTR"/>
    <property type="match status" value="1"/>
</dbReference>
<dbReference type="InterPro" id="IPR008920">
    <property type="entry name" value="TF_FadR/GntR_C"/>
</dbReference>
<gene>
    <name evidence="6" type="ORF">EDC22_10133</name>
</gene>
<dbReference type="CDD" id="cd07377">
    <property type="entry name" value="WHTH_GntR"/>
    <property type="match status" value="1"/>
</dbReference>
<evidence type="ECO:0000256" key="3">
    <source>
        <dbReference type="ARBA" id="ARBA00023163"/>
    </source>
</evidence>
<dbReference type="Gene3D" id="1.20.120.530">
    <property type="entry name" value="GntR ligand-binding domain-like"/>
    <property type="match status" value="1"/>
</dbReference>
<keyword evidence="7" id="KW-1185">Reference proteome</keyword>
<dbReference type="GO" id="GO:0003677">
    <property type="term" value="F:DNA binding"/>
    <property type="evidence" value="ECO:0007669"/>
    <property type="project" value="UniProtKB-KW"/>
</dbReference>
<comment type="caution">
    <text evidence="6">The sequence shown here is derived from an EMBL/GenBank/DDBJ whole genome shotgun (WGS) entry which is preliminary data.</text>
</comment>
<feature type="compositionally biased region" description="Basic and acidic residues" evidence="4">
    <location>
        <begin position="9"/>
        <end position="21"/>
    </location>
</feature>
<evidence type="ECO:0000259" key="5">
    <source>
        <dbReference type="PROSITE" id="PS50949"/>
    </source>
</evidence>